<dbReference type="EMBL" id="CAKOGP040002091">
    <property type="protein sequence ID" value="CAJ1961317.1"/>
    <property type="molecule type" value="Genomic_DNA"/>
</dbReference>
<dbReference type="Gene3D" id="3.40.50.1000">
    <property type="entry name" value="HAD superfamily/HAD-like"/>
    <property type="match status" value="1"/>
</dbReference>
<feature type="transmembrane region" description="Helical" evidence="15">
    <location>
        <begin position="282"/>
        <end position="301"/>
    </location>
</feature>
<dbReference type="InterPro" id="IPR004014">
    <property type="entry name" value="ATPase_P-typ_cation-transptr_N"/>
</dbReference>
<dbReference type="PROSITE" id="PS00154">
    <property type="entry name" value="ATPASE_E1_E2"/>
    <property type="match status" value="1"/>
</dbReference>
<dbReference type="SFLD" id="SFLDF00027">
    <property type="entry name" value="p-type_atpase"/>
    <property type="match status" value="1"/>
</dbReference>
<keyword evidence="8" id="KW-0067">ATP-binding</keyword>
<evidence type="ECO:0000256" key="13">
    <source>
        <dbReference type="ARBA" id="ARBA00023136"/>
    </source>
</evidence>
<dbReference type="GO" id="GO:0005388">
    <property type="term" value="F:P-type calcium transporter activity"/>
    <property type="evidence" value="ECO:0007669"/>
    <property type="project" value="UniProtKB-EC"/>
</dbReference>
<keyword evidence="3" id="KW-0813">Transport</keyword>
<dbReference type="Gene3D" id="3.40.1110.10">
    <property type="entry name" value="Calcium-transporting ATPase, cytoplasmic domain N"/>
    <property type="match status" value="1"/>
</dbReference>
<dbReference type="NCBIfam" id="TIGR01494">
    <property type="entry name" value="ATPase_P-type"/>
    <property type="match status" value="2"/>
</dbReference>
<proteinExistence type="inferred from homology"/>
<dbReference type="GO" id="GO:0005524">
    <property type="term" value="F:ATP binding"/>
    <property type="evidence" value="ECO:0007669"/>
    <property type="project" value="UniProtKB-KW"/>
</dbReference>
<evidence type="ECO:0000256" key="7">
    <source>
        <dbReference type="ARBA" id="ARBA00022837"/>
    </source>
</evidence>
<feature type="transmembrane region" description="Helical" evidence="15">
    <location>
        <begin position="135"/>
        <end position="152"/>
    </location>
</feature>
<dbReference type="SMART" id="SM00831">
    <property type="entry name" value="Cation_ATPase_N"/>
    <property type="match status" value="1"/>
</dbReference>
<comment type="similarity">
    <text evidence="14">Belongs to the cation transport ATPase (P-type) (TC 3.A.3) family.</text>
</comment>
<evidence type="ECO:0000256" key="5">
    <source>
        <dbReference type="ARBA" id="ARBA00022692"/>
    </source>
</evidence>
<dbReference type="FunFam" id="1.20.1110.10:FF:000027">
    <property type="entry name" value="Calcium-transporting ATPase, putative"/>
    <property type="match status" value="1"/>
</dbReference>
<dbReference type="InterPro" id="IPR023298">
    <property type="entry name" value="ATPase_P-typ_TM_dom_sf"/>
</dbReference>
<keyword evidence="4" id="KW-0109">Calcium transport</keyword>
<evidence type="ECO:0000256" key="8">
    <source>
        <dbReference type="ARBA" id="ARBA00022840"/>
    </source>
</evidence>
<dbReference type="InterPro" id="IPR044492">
    <property type="entry name" value="P_typ_ATPase_HD_dom"/>
</dbReference>
<evidence type="ECO:0000256" key="4">
    <source>
        <dbReference type="ARBA" id="ARBA00022568"/>
    </source>
</evidence>
<dbReference type="GO" id="GO:0016020">
    <property type="term" value="C:membrane"/>
    <property type="evidence" value="ECO:0007669"/>
    <property type="project" value="UniProtKB-SubCell"/>
</dbReference>
<evidence type="ECO:0000256" key="14">
    <source>
        <dbReference type="ARBA" id="ARBA00038148"/>
    </source>
</evidence>
<dbReference type="Pfam" id="PF08282">
    <property type="entry name" value="Hydrolase_3"/>
    <property type="match status" value="1"/>
</dbReference>
<keyword evidence="9" id="KW-0460">Magnesium</keyword>
<keyword evidence="5 15" id="KW-0812">Transmembrane</keyword>
<evidence type="ECO:0000256" key="15">
    <source>
        <dbReference type="SAM" id="Phobius"/>
    </source>
</evidence>
<dbReference type="GO" id="GO:0016887">
    <property type="term" value="F:ATP hydrolysis activity"/>
    <property type="evidence" value="ECO:0007669"/>
    <property type="project" value="InterPro"/>
</dbReference>
<evidence type="ECO:0000256" key="2">
    <source>
        <dbReference type="ARBA" id="ARBA00012790"/>
    </source>
</evidence>
<dbReference type="SUPFAM" id="SSF56784">
    <property type="entry name" value="HAD-like"/>
    <property type="match status" value="1"/>
</dbReference>
<dbReference type="SUPFAM" id="SSF81660">
    <property type="entry name" value="Metal cation-transporting ATPase, ATP-binding domain N"/>
    <property type="match status" value="1"/>
</dbReference>
<evidence type="ECO:0000313" key="19">
    <source>
        <dbReference type="Proteomes" id="UP001295423"/>
    </source>
</evidence>
<feature type="chain" id="PRO_5041967650" description="P-type Ca(2+) transporter" evidence="16">
    <location>
        <begin position="23"/>
        <end position="1140"/>
    </location>
</feature>
<dbReference type="PANTHER" id="PTHR42861">
    <property type="entry name" value="CALCIUM-TRANSPORTING ATPASE"/>
    <property type="match status" value="1"/>
</dbReference>
<dbReference type="Pfam" id="PF00689">
    <property type="entry name" value="Cation_ATPase_C"/>
    <property type="match status" value="1"/>
</dbReference>
<evidence type="ECO:0000256" key="9">
    <source>
        <dbReference type="ARBA" id="ARBA00022842"/>
    </source>
</evidence>
<feature type="transmembrane region" description="Helical" evidence="15">
    <location>
        <begin position="339"/>
        <end position="356"/>
    </location>
</feature>
<keyword evidence="13 15" id="KW-0472">Membrane</keyword>
<dbReference type="SFLD" id="SFLDG00002">
    <property type="entry name" value="C1.7:_P-type_atpase_like"/>
    <property type="match status" value="1"/>
</dbReference>
<dbReference type="InterPro" id="IPR059000">
    <property type="entry name" value="ATPase_P-type_domA"/>
</dbReference>
<evidence type="ECO:0000256" key="16">
    <source>
        <dbReference type="SAM" id="SignalP"/>
    </source>
</evidence>
<dbReference type="FunFam" id="3.40.50.1000:FF:000083">
    <property type="entry name" value="Sodium/potassium-transporting ATPase subunit alpha"/>
    <property type="match status" value="1"/>
</dbReference>
<reference evidence="18" key="1">
    <citation type="submission" date="2023-08" db="EMBL/GenBank/DDBJ databases">
        <authorList>
            <person name="Audoor S."/>
            <person name="Bilcke G."/>
        </authorList>
    </citation>
    <scope>NUCLEOTIDE SEQUENCE</scope>
</reference>
<evidence type="ECO:0000313" key="18">
    <source>
        <dbReference type="EMBL" id="CAJ1961317.1"/>
    </source>
</evidence>
<feature type="domain" description="Cation-transporting P-type ATPase N-terminal" evidence="17">
    <location>
        <begin position="77"/>
        <end position="151"/>
    </location>
</feature>
<dbReference type="PRINTS" id="PR00119">
    <property type="entry name" value="CATATPASE"/>
</dbReference>
<name>A0AAD2G3D1_9STRA</name>
<dbReference type="Pfam" id="PF00122">
    <property type="entry name" value="E1-E2_ATPase"/>
    <property type="match status" value="1"/>
</dbReference>
<comment type="subcellular location">
    <subcellularLocation>
        <location evidence="1">Membrane</location>
        <topology evidence="1">Multi-pass membrane protein</topology>
    </subcellularLocation>
</comment>
<dbReference type="FunFam" id="2.70.150.10:FF:000014">
    <property type="entry name" value="Calcium-transporting ATPase, putative"/>
    <property type="match status" value="1"/>
</dbReference>
<dbReference type="InterPro" id="IPR023214">
    <property type="entry name" value="HAD_sf"/>
</dbReference>
<dbReference type="EC" id="7.2.2.10" evidence="2"/>
<dbReference type="Pfam" id="PF13246">
    <property type="entry name" value="Cation_ATPase"/>
    <property type="match status" value="1"/>
</dbReference>
<dbReference type="InterPro" id="IPR008250">
    <property type="entry name" value="ATPase_P-typ_transduc_dom_A_sf"/>
</dbReference>
<protein>
    <recommendedName>
        <fullName evidence="2">P-type Ca(2+) transporter</fullName>
        <ecNumber evidence="2">7.2.2.10</ecNumber>
    </recommendedName>
</protein>
<evidence type="ECO:0000256" key="10">
    <source>
        <dbReference type="ARBA" id="ARBA00022967"/>
    </source>
</evidence>
<evidence type="ECO:0000259" key="17">
    <source>
        <dbReference type="SMART" id="SM00831"/>
    </source>
</evidence>
<dbReference type="InterPro" id="IPR036412">
    <property type="entry name" value="HAD-like_sf"/>
</dbReference>
<dbReference type="AlphaFoldDB" id="A0AAD2G3D1"/>
<dbReference type="SFLD" id="SFLDS00003">
    <property type="entry name" value="Haloacid_Dehalogenase"/>
    <property type="match status" value="1"/>
</dbReference>
<keyword evidence="12" id="KW-0406">Ion transport</keyword>
<feature type="signal peptide" evidence="16">
    <location>
        <begin position="1"/>
        <end position="22"/>
    </location>
</feature>
<feature type="transmembrane region" description="Helical" evidence="15">
    <location>
        <begin position="891"/>
        <end position="914"/>
    </location>
</feature>
<keyword evidence="7" id="KW-0106">Calcium</keyword>
<feature type="transmembrane region" description="Helical" evidence="15">
    <location>
        <begin position="376"/>
        <end position="397"/>
    </location>
</feature>
<dbReference type="Pfam" id="PF00690">
    <property type="entry name" value="Cation_ATPase_N"/>
    <property type="match status" value="1"/>
</dbReference>
<dbReference type="SUPFAM" id="SSF81653">
    <property type="entry name" value="Calcium ATPase, transduction domain A"/>
    <property type="match status" value="1"/>
</dbReference>
<dbReference type="InterPro" id="IPR006068">
    <property type="entry name" value="ATPase_P-typ_cation-transptr_C"/>
</dbReference>
<keyword evidence="19" id="KW-1185">Reference proteome</keyword>
<accession>A0AAD2G3D1</accession>
<evidence type="ECO:0000256" key="3">
    <source>
        <dbReference type="ARBA" id="ARBA00022448"/>
    </source>
</evidence>
<evidence type="ECO:0000256" key="1">
    <source>
        <dbReference type="ARBA" id="ARBA00004141"/>
    </source>
</evidence>
<feature type="transmembrane region" description="Helical" evidence="15">
    <location>
        <begin position="968"/>
        <end position="988"/>
    </location>
</feature>
<comment type="caution">
    <text evidence="18">The sequence shown here is derived from an EMBL/GenBank/DDBJ whole genome shotgun (WGS) entry which is preliminary data.</text>
</comment>
<dbReference type="Gene3D" id="2.70.150.10">
    <property type="entry name" value="Calcium-transporting ATPase, cytoplasmic transduction domain A"/>
    <property type="match status" value="1"/>
</dbReference>
<dbReference type="SUPFAM" id="SSF81665">
    <property type="entry name" value="Calcium ATPase, transmembrane domain M"/>
    <property type="match status" value="1"/>
</dbReference>
<dbReference type="InterPro" id="IPR023299">
    <property type="entry name" value="ATPase_P-typ_cyto_dom_N"/>
</dbReference>
<gene>
    <name evidence="18" type="ORF">CYCCA115_LOCUS19137</name>
</gene>
<keyword evidence="6" id="KW-0547">Nucleotide-binding</keyword>
<dbReference type="Gene3D" id="1.20.1110.10">
    <property type="entry name" value="Calcium-transporting ATPase, transmembrane domain"/>
    <property type="match status" value="1"/>
</dbReference>
<keyword evidence="11 15" id="KW-1133">Transmembrane helix</keyword>
<evidence type="ECO:0000256" key="12">
    <source>
        <dbReference type="ARBA" id="ARBA00023065"/>
    </source>
</evidence>
<dbReference type="InterPro" id="IPR001757">
    <property type="entry name" value="P_typ_ATPase"/>
</dbReference>
<dbReference type="FunFam" id="1.20.1110.10:FF:000037">
    <property type="entry name" value="Calcium-transporting ATPase, putative"/>
    <property type="match status" value="1"/>
</dbReference>
<keyword evidence="16" id="KW-0732">Signal</keyword>
<evidence type="ECO:0000256" key="6">
    <source>
        <dbReference type="ARBA" id="ARBA00022741"/>
    </source>
</evidence>
<feature type="transmembrane region" description="Helical" evidence="15">
    <location>
        <begin position="164"/>
        <end position="183"/>
    </location>
</feature>
<dbReference type="InterPro" id="IPR018303">
    <property type="entry name" value="ATPase_P-typ_P_site"/>
</dbReference>
<sequence>MMWCIRYLLGVLMLACLQASSAIAIKYPGAFASSFISSRLSRTTGRRYHLPMIRGGGSDFSEEVAPAKLSYNASAVDAGSLQISDLMEQLETNAESGLSQEQVVDRLELYGQNKLDSAAKPSIWKLIAEQFDDRLVQILVVVAIISGIFSFLEHSEGESLLQSFVEPIVIVAILVCNAAVGVWQSQSASDSLDALQEMQPARATVIRNGEVIGELPASELVPGDILQLRVGDKIPADARVLELQSSTLQVDETSLTGESVTVSKLSGAEGQNDPGAPIQSQLGMVFSGTMITSGNALAVVAQTGMTTQFGKIQQGVTMAKESQQKTPLAQKLDDFGQQLTLIIGGICIAVWLVSIPKMNDSSFANFWEGAIYYAKVSVALGVAAIPEGLPAVITLCLSLGTRRMAQRNVIVRKLPSVETLGCTSVICTDKTGTLTTNEMTAVSLLMLEGKGQLVEHVIDGTSYSPIGSVDGIDQDEIDKKGAVADIAAVAALCNDATILGNDDAWGEQSHDEDVVDEHGNTVQKLHHGGSNKKKNSLSNIGKKIYDRTGEPTEAALCVLCEKLGGMQEYTHGQHIAQNGSYHLHVPPSVLASANVDMWRATHPRMATLEFHRERKSMSVVSSFGDKKNRLLVKGAPNLLLERCTRIKDRDGKVTKLTGAMRWEIQAKITELAQRPLRCLALAVKDGKDLEKSLARFDGKDSSKHPLLKDPSKYKDIESGLTLVGIVGIKDPARPEVADSILKCSKAGIRVMMITGDARDTAIAIAKDVNIFDSEAPNDSLKAFEGREFFSKPEEEQLEILKKDNIVFCRAEPADKQRLVKMLQSLNEIPAMTGDGVNDAPALQQAAIGIAMGTGTEVSKEAADMVLADDNFSTIVSAVEEGRTIYANMQAFICFLISCNIGEICAIFFATLAGFPEPLTAMHLLWVNLVTDGPPATALGFNPPSPDTMDAPPRPSDEPIMTKWLLTRYFITGLYVGLATIGVFVQHYVHEGISLSELSNWSQCGTVWSPANGGAGICGALFKESGRMYPQTLALTTLVVMEMLKALSAVSVDNSLLQVSPFANKWLLAGVSGPFLLHLAVLYSSKLGVPVLGEAFGMVPLTSSDWQNVLLWAAPILLVDEILKAIGRNLKQKDFKKSISN</sequence>
<evidence type="ECO:0000256" key="11">
    <source>
        <dbReference type="ARBA" id="ARBA00022989"/>
    </source>
</evidence>
<keyword evidence="10" id="KW-1278">Translocase</keyword>
<organism evidence="18 19">
    <name type="scientific">Cylindrotheca closterium</name>
    <dbReference type="NCBI Taxonomy" id="2856"/>
    <lineage>
        <taxon>Eukaryota</taxon>
        <taxon>Sar</taxon>
        <taxon>Stramenopiles</taxon>
        <taxon>Ochrophyta</taxon>
        <taxon>Bacillariophyta</taxon>
        <taxon>Bacillariophyceae</taxon>
        <taxon>Bacillariophycidae</taxon>
        <taxon>Bacillariales</taxon>
        <taxon>Bacillariaceae</taxon>
        <taxon>Cylindrotheca</taxon>
    </lineage>
</organism>
<dbReference type="Proteomes" id="UP001295423">
    <property type="component" value="Unassembled WGS sequence"/>
</dbReference>